<accession>A0A383DQT1</accession>
<keyword evidence="1" id="KW-0547">Nucleotide-binding</keyword>
<dbReference type="GO" id="GO:0003677">
    <property type="term" value="F:DNA binding"/>
    <property type="evidence" value="ECO:0007669"/>
    <property type="project" value="UniProtKB-KW"/>
</dbReference>
<name>A0A383DQT1_9ZZZZ</name>
<dbReference type="Pfam" id="PF18074">
    <property type="entry name" value="PriA_C"/>
    <property type="match status" value="1"/>
</dbReference>
<dbReference type="PANTHER" id="PTHR30580:SF0">
    <property type="entry name" value="PRIMOSOMAL PROTEIN N"/>
    <property type="match status" value="1"/>
</dbReference>
<dbReference type="SUPFAM" id="SSF52540">
    <property type="entry name" value="P-loop containing nucleoside triphosphate hydrolases"/>
    <property type="match status" value="1"/>
</dbReference>
<gene>
    <name evidence="5" type="ORF">METZ01_LOCUS499721</name>
</gene>
<evidence type="ECO:0000256" key="3">
    <source>
        <dbReference type="ARBA" id="ARBA00023125"/>
    </source>
</evidence>
<dbReference type="InterPro" id="IPR027417">
    <property type="entry name" value="P-loop_NTPase"/>
</dbReference>
<dbReference type="GO" id="GO:0006270">
    <property type="term" value="P:DNA replication initiation"/>
    <property type="evidence" value="ECO:0007669"/>
    <property type="project" value="TreeGrafter"/>
</dbReference>
<dbReference type="AlphaFoldDB" id="A0A383DQT1"/>
<evidence type="ECO:0000256" key="2">
    <source>
        <dbReference type="ARBA" id="ARBA00022840"/>
    </source>
</evidence>
<dbReference type="GO" id="GO:0005524">
    <property type="term" value="F:ATP binding"/>
    <property type="evidence" value="ECO:0007669"/>
    <property type="project" value="UniProtKB-KW"/>
</dbReference>
<dbReference type="Gene3D" id="3.40.50.300">
    <property type="entry name" value="P-loop containing nucleotide triphosphate hydrolases"/>
    <property type="match status" value="1"/>
</dbReference>
<dbReference type="GO" id="GO:0006302">
    <property type="term" value="P:double-strand break repair"/>
    <property type="evidence" value="ECO:0007669"/>
    <property type="project" value="TreeGrafter"/>
</dbReference>
<keyword evidence="2" id="KW-0067">ATP-binding</keyword>
<dbReference type="GO" id="GO:0043138">
    <property type="term" value="F:3'-5' DNA helicase activity"/>
    <property type="evidence" value="ECO:0007669"/>
    <property type="project" value="TreeGrafter"/>
</dbReference>
<evidence type="ECO:0000313" key="5">
    <source>
        <dbReference type="EMBL" id="SVE46867.1"/>
    </source>
</evidence>
<evidence type="ECO:0000256" key="1">
    <source>
        <dbReference type="ARBA" id="ARBA00022741"/>
    </source>
</evidence>
<feature type="non-terminal residue" evidence="5">
    <location>
        <position position="1"/>
    </location>
</feature>
<reference evidence="5" key="1">
    <citation type="submission" date="2018-05" db="EMBL/GenBank/DDBJ databases">
        <authorList>
            <person name="Lanie J.A."/>
            <person name="Ng W.-L."/>
            <person name="Kazmierczak K.M."/>
            <person name="Andrzejewski T.M."/>
            <person name="Davidsen T.M."/>
            <person name="Wayne K.J."/>
            <person name="Tettelin H."/>
            <person name="Glass J.I."/>
            <person name="Rusch D."/>
            <person name="Podicherti R."/>
            <person name="Tsui H.-C.T."/>
            <person name="Winkler M.E."/>
        </authorList>
    </citation>
    <scope>NUCLEOTIDE SEQUENCE</scope>
</reference>
<proteinExistence type="predicted"/>
<feature type="domain" description="Primosomal protein N C-terminal" evidence="4">
    <location>
        <begin position="88"/>
        <end position="183"/>
    </location>
</feature>
<keyword evidence="3" id="KW-0238">DNA-binding</keyword>
<dbReference type="GO" id="GO:0006310">
    <property type="term" value="P:DNA recombination"/>
    <property type="evidence" value="ECO:0007669"/>
    <property type="project" value="TreeGrafter"/>
</dbReference>
<organism evidence="5">
    <name type="scientific">marine metagenome</name>
    <dbReference type="NCBI Taxonomy" id="408172"/>
    <lineage>
        <taxon>unclassified sequences</taxon>
        <taxon>metagenomes</taxon>
        <taxon>ecological metagenomes</taxon>
    </lineage>
</organism>
<dbReference type="PANTHER" id="PTHR30580">
    <property type="entry name" value="PRIMOSOMAL PROTEIN N"/>
    <property type="match status" value="1"/>
</dbReference>
<evidence type="ECO:0000259" key="4">
    <source>
        <dbReference type="Pfam" id="PF18074"/>
    </source>
</evidence>
<dbReference type="InterPro" id="IPR041236">
    <property type="entry name" value="PriA_C"/>
</dbReference>
<dbReference type="EMBL" id="UINC01219414">
    <property type="protein sequence ID" value="SVE46867.1"/>
    <property type="molecule type" value="Genomic_DNA"/>
</dbReference>
<sequence>GLDFENVTLVGVVNADSGLFFPDFRAGERIFQLIYQVAGRAGRRQKPGKAIIQTYNPDDIYIQTAASLNIQKFYNIAMAHRQELNYPPFSRIGRILFSGSDKNKVNSVAQKTSQKLYGNSDYKILGPAPAPHEKIQDMWRSHVIIKTQDKQKGSIHKFLYQNIGFSIFERSRQGVRIQVDIDPVSMM</sequence>
<protein>
    <recommendedName>
        <fullName evidence="4">Primosomal protein N C-terminal domain-containing protein</fullName>
    </recommendedName>
</protein>